<evidence type="ECO:0000256" key="1">
    <source>
        <dbReference type="ARBA" id="ARBA00004418"/>
    </source>
</evidence>
<keyword evidence="7" id="KW-1185">Reference proteome</keyword>
<feature type="domain" description="Heparinase II/III-like C-terminal" evidence="5">
    <location>
        <begin position="384"/>
        <end position="521"/>
    </location>
</feature>
<dbReference type="GO" id="GO:0042597">
    <property type="term" value="C:periplasmic space"/>
    <property type="evidence" value="ECO:0007669"/>
    <property type="project" value="UniProtKB-SubCell"/>
</dbReference>
<name>A0A7V7UAC4_9FIRM</name>
<evidence type="ECO:0000256" key="2">
    <source>
        <dbReference type="ARBA" id="ARBA00022729"/>
    </source>
</evidence>
<evidence type="ECO:0000313" key="6">
    <source>
        <dbReference type="EMBL" id="KAB1434456.1"/>
    </source>
</evidence>
<evidence type="ECO:0000256" key="4">
    <source>
        <dbReference type="ARBA" id="ARBA00023239"/>
    </source>
</evidence>
<reference evidence="6 7" key="1">
    <citation type="submission" date="2019-09" db="EMBL/GenBank/DDBJ databases">
        <authorList>
            <person name="Valk L.C."/>
        </authorList>
    </citation>
    <scope>NUCLEOTIDE SEQUENCE [LARGE SCALE GENOMIC DNA]</scope>
    <source>
        <strain evidence="6">GalUA</strain>
    </source>
</reference>
<dbReference type="Pfam" id="PF07940">
    <property type="entry name" value="Hepar_II_III_C"/>
    <property type="match status" value="1"/>
</dbReference>
<sequence length="598" mass="68653">MFYELALTYQDTLLTYQPFSLKKGELDCTNLSSALQREIISLGEKHLTFAFHGLSATSFMAFTRTGNRVDYEELYFNKRRALNALVMAECIEKSGRFMDSIINGIFSLCEESAWQLPAHNSYIRDTPQLILPDSDFPVLDLFACETGALLATISYLLGKKLNQISATITKRIESELQKRILTPYLTTHFWWMGNGDEPMCNWTIWCTQNILITAFLSPLSSQNKQKIFLKACQSIDFFLKDYGEDGCCDEGAQYYRHAGLCLFNAMEVLNSVTNNHFYTLYSCDKIKNMALYILNVHVDDEYYINFADCSPIAGRAGAREFLFGKRILDRQLMKFAAQDFKSDPNPLLPMEINLFYRIQSALTQDEMRSYDTSGEIIHKDIYYESVGLFKAHDNTTCLAVKSGDNNDSHNHNDTGSFTIYKNKRPLFIDVGVESYSKKTFSAKRYEIWTMQSSYHNLPEIDSTMQKDGKQYKAIHVNTKIEKEIALISMDISPAYPLNNVEYYNRSVSLIRNKYILIEDSWAGCKHVVSNLMTYEKPSITSNELFFVGDLASVHVSGAKEITVEEIPITDKRLQGTWKHEIYRIQITAKHDYLTLQIN</sequence>
<reference evidence="6 7" key="2">
    <citation type="submission" date="2020-02" db="EMBL/GenBank/DDBJ databases">
        <title>Candidatus Galacturonibacter soehngenii shows hetero-acetogenic catabolism of galacturonic acid but lacks a canonical carbon monoxide dehydrogenase/acetyl-CoA synthase complex.</title>
        <authorList>
            <person name="Diender M."/>
            <person name="Stouten G.R."/>
            <person name="Petersen J.F."/>
            <person name="Nielsen P.H."/>
            <person name="Dueholm M.S."/>
            <person name="Pronk J.T."/>
            <person name="Van Loosdrecht M.C.M."/>
        </authorList>
    </citation>
    <scope>NUCLEOTIDE SEQUENCE [LARGE SCALE GENOMIC DNA]</scope>
    <source>
        <strain evidence="6">GalUA</strain>
    </source>
</reference>
<dbReference type="RefSeq" id="WP_151148543.1">
    <property type="nucleotide sequence ID" value="NZ_WAGX01000008.1"/>
</dbReference>
<keyword evidence="3" id="KW-0574">Periplasm</keyword>
<dbReference type="Gene3D" id="1.50.10.100">
    <property type="entry name" value="Chondroitin AC/alginate lyase"/>
    <property type="match status" value="1"/>
</dbReference>
<dbReference type="Gene3D" id="2.70.98.70">
    <property type="match status" value="1"/>
</dbReference>
<dbReference type="SUPFAM" id="SSF48230">
    <property type="entry name" value="Chondroitin AC/alginate lyase"/>
    <property type="match status" value="1"/>
</dbReference>
<dbReference type="PANTHER" id="PTHR39210">
    <property type="entry name" value="HEPARIN-SULFATE LYASE"/>
    <property type="match status" value="1"/>
</dbReference>
<dbReference type="AlphaFoldDB" id="A0A7V7UAC4"/>
<organism evidence="6 7">
    <name type="scientific">Candidatus Galacturonatibacter soehngenii</name>
    <dbReference type="NCBI Taxonomy" id="2307010"/>
    <lineage>
        <taxon>Bacteria</taxon>
        <taxon>Bacillati</taxon>
        <taxon>Bacillota</taxon>
        <taxon>Clostridia</taxon>
        <taxon>Lachnospirales</taxon>
        <taxon>Lachnospiraceae</taxon>
        <taxon>Candidatus Galacturonatibacter</taxon>
    </lineage>
</organism>
<dbReference type="PANTHER" id="PTHR39210:SF1">
    <property type="entry name" value="HEPARIN-SULFATE LYASE"/>
    <property type="match status" value="1"/>
</dbReference>
<protein>
    <submittedName>
        <fullName evidence="6">Heparinase</fullName>
    </submittedName>
</protein>
<evidence type="ECO:0000259" key="5">
    <source>
        <dbReference type="Pfam" id="PF07940"/>
    </source>
</evidence>
<gene>
    <name evidence="6" type="ORF">F7O84_18395</name>
</gene>
<dbReference type="InterPro" id="IPR008929">
    <property type="entry name" value="Chondroitin_lyas"/>
</dbReference>
<dbReference type="GO" id="GO:0016829">
    <property type="term" value="F:lyase activity"/>
    <property type="evidence" value="ECO:0007669"/>
    <property type="project" value="UniProtKB-KW"/>
</dbReference>
<dbReference type="EMBL" id="WAGX01000008">
    <property type="protein sequence ID" value="KAB1434456.1"/>
    <property type="molecule type" value="Genomic_DNA"/>
</dbReference>
<dbReference type="Proteomes" id="UP000461768">
    <property type="component" value="Unassembled WGS sequence"/>
</dbReference>
<keyword evidence="4" id="KW-0456">Lyase</keyword>
<keyword evidence="2" id="KW-0732">Signal</keyword>
<accession>A0A7V7UAC4</accession>
<comment type="caution">
    <text evidence="6">The sequence shown here is derived from an EMBL/GenBank/DDBJ whole genome shotgun (WGS) entry which is preliminary data.</text>
</comment>
<evidence type="ECO:0000313" key="7">
    <source>
        <dbReference type="Proteomes" id="UP000461768"/>
    </source>
</evidence>
<evidence type="ECO:0000256" key="3">
    <source>
        <dbReference type="ARBA" id="ARBA00022764"/>
    </source>
</evidence>
<dbReference type="InterPro" id="IPR012480">
    <property type="entry name" value="Hepar_II_III_C"/>
</dbReference>
<comment type="subcellular location">
    <subcellularLocation>
        <location evidence="1">Periplasm</location>
    </subcellularLocation>
</comment>
<proteinExistence type="predicted"/>
<dbReference type="OrthoDB" id="9793856at2"/>